<dbReference type="STRING" id="441112.SAMN04488094_11648"/>
<dbReference type="PANTHER" id="PTHR38340">
    <property type="entry name" value="S-LAYER PROTEIN"/>
    <property type="match status" value="1"/>
</dbReference>
<organism evidence="3 4">
    <name type="scientific">Tropicimonas isoalkanivorans</name>
    <dbReference type="NCBI Taxonomy" id="441112"/>
    <lineage>
        <taxon>Bacteria</taxon>
        <taxon>Pseudomonadati</taxon>
        <taxon>Pseudomonadota</taxon>
        <taxon>Alphaproteobacteria</taxon>
        <taxon>Rhodobacterales</taxon>
        <taxon>Roseobacteraceae</taxon>
        <taxon>Tropicimonas</taxon>
    </lineage>
</organism>
<dbReference type="InterPro" id="IPR001343">
    <property type="entry name" value="Hemolysn_Ca-bd"/>
</dbReference>
<sequence>MALFAATQSFDITAIDFNLNLRTKTLSYFVNDLDDNEPKYRDGFAIIAERGGQEFGSLILGPSISATDEKVYGGESSGFVEVSFSESTGYSKTIWGMLNFSMPAGEIYDAISTRSNGDDMRVMRSALSDNDRIVLSKEDDTIFAFGGDDRIRARAGDDLVKGNLGDDTIMGGAGSDRLGGGQGNDTLLGNLGQDFLRGNDGRDVLDGGVGRDVLVGGAGPDRFVFGKGYDRDVVNDFTDDQDTLVLDSALWDGDLSRRQIVHQFAEERHCGTLLDFGAEEILLRGVDDAHDLNNDIQIA</sequence>
<dbReference type="Proteomes" id="UP000198728">
    <property type="component" value="Unassembled WGS sequence"/>
</dbReference>
<dbReference type="Pfam" id="PF00353">
    <property type="entry name" value="HemolysinCabind"/>
    <property type="match status" value="2"/>
</dbReference>
<evidence type="ECO:0000313" key="4">
    <source>
        <dbReference type="Proteomes" id="UP000198728"/>
    </source>
</evidence>
<keyword evidence="2" id="KW-0964">Secreted</keyword>
<dbReference type="AlphaFoldDB" id="A0A1I1PTR4"/>
<keyword evidence="4" id="KW-1185">Reference proteome</keyword>
<dbReference type="OrthoDB" id="423072at2"/>
<reference evidence="3 4" key="1">
    <citation type="submission" date="2016-10" db="EMBL/GenBank/DDBJ databases">
        <authorList>
            <person name="de Groot N.N."/>
        </authorList>
    </citation>
    <scope>NUCLEOTIDE SEQUENCE [LARGE SCALE GENOMIC DNA]</scope>
    <source>
        <strain evidence="3 4">DSM 19548</strain>
    </source>
</reference>
<protein>
    <submittedName>
        <fullName evidence="3">Hemolysin-type calcium-binding repeat-containing protein</fullName>
    </submittedName>
</protein>
<evidence type="ECO:0000313" key="3">
    <source>
        <dbReference type="EMBL" id="SFD13145.1"/>
    </source>
</evidence>
<dbReference type="SUPFAM" id="SSF51120">
    <property type="entry name" value="beta-Roll"/>
    <property type="match status" value="1"/>
</dbReference>
<gene>
    <name evidence="3" type="ORF">SAMN04488094_11648</name>
</gene>
<dbReference type="InterPro" id="IPR018511">
    <property type="entry name" value="Hemolysin-typ_Ca-bd_CS"/>
</dbReference>
<dbReference type="InterPro" id="IPR011049">
    <property type="entry name" value="Serralysin-like_metalloprot_C"/>
</dbReference>
<dbReference type="InterPro" id="IPR050557">
    <property type="entry name" value="RTX_toxin/Mannuronan_C5-epim"/>
</dbReference>
<dbReference type="GO" id="GO:0005509">
    <property type="term" value="F:calcium ion binding"/>
    <property type="evidence" value="ECO:0007669"/>
    <property type="project" value="InterPro"/>
</dbReference>
<evidence type="ECO:0000256" key="2">
    <source>
        <dbReference type="ARBA" id="ARBA00022525"/>
    </source>
</evidence>
<evidence type="ECO:0000256" key="1">
    <source>
        <dbReference type="ARBA" id="ARBA00004613"/>
    </source>
</evidence>
<dbReference type="PROSITE" id="PS00330">
    <property type="entry name" value="HEMOLYSIN_CALCIUM"/>
    <property type="match status" value="2"/>
</dbReference>
<proteinExistence type="predicted"/>
<accession>A0A1I1PTR4</accession>
<dbReference type="EMBL" id="FOLG01000016">
    <property type="protein sequence ID" value="SFD13145.1"/>
    <property type="molecule type" value="Genomic_DNA"/>
</dbReference>
<dbReference type="RefSeq" id="WP_143089916.1">
    <property type="nucleotide sequence ID" value="NZ_FOLG01000016.1"/>
</dbReference>
<dbReference type="PANTHER" id="PTHR38340:SF1">
    <property type="entry name" value="S-LAYER PROTEIN"/>
    <property type="match status" value="1"/>
</dbReference>
<name>A0A1I1PTR4_9RHOB</name>
<comment type="subcellular location">
    <subcellularLocation>
        <location evidence="1">Secreted</location>
    </subcellularLocation>
</comment>
<dbReference type="GO" id="GO:0005576">
    <property type="term" value="C:extracellular region"/>
    <property type="evidence" value="ECO:0007669"/>
    <property type="project" value="UniProtKB-SubCell"/>
</dbReference>
<dbReference type="PRINTS" id="PR00313">
    <property type="entry name" value="CABNDNGRPT"/>
</dbReference>
<dbReference type="Gene3D" id="2.150.10.10">
    <property type="entry name" value="Serralysin-like metalloprotease, C-terminal"/>
    <property type="match status" value="2"/>
</dbReference>